<keyword evidence="4" id="KW-0812">Transmembrane</keyword>
<evidence type="ECO:0000259" key="5">
    <source>
        <dbReference type="Pfam" id="PF00535"/>
    </source>
</evidence>
<dbReference type="SUPFAM" id="SSF53448">
    <property type="entry name" value="Nucleotide-diphospho-sugar transferases"/>
    <property type="match status" value="1"/>
</dbReference>
<proteinExistence type="inferred from homology"/>
<dbReference type="GO" id="GO:0016757">
    <property type="term" value="F:glycosyltransferase activity"/>
    <property type="evidence" value="ECO:0007669"/>
    <property type="project" value="UniProtKB-KW"/>
</dbReference>
<feature type="transmembrane region" description="Helical" evidence="4">
    <location>
        <begin position="345"/>
        <end position="366"/>
    </location>
</feature>
<dbReference type="InterPro" id="IPR001173">
    <property type="entry name" value="Glyco_trans_2-like"/>
</dbReference>
<dbReference type="Gene3D" id="3.90.550.10">
    <property type="entry name" value="Spore Coat Polysaccharide Biosynthesis Protein SpsA, Chain A"/>
    <property type="match status" value="1"/>
</dbReference>
<feature type="domain" description="Glycosyltransferase 2-like" evidence="5">
    <location>
        <begin position="41"/>
        <end position="216"/>
    </location>
</feature>
<dbReference type="Pfam" id="PF00535">
    <property type="entry name" value="Glycos_transf_2"/>
    <property type="match status" value="1"/>
</dbReference>
<name>A0A3D9H967_9FLAO</name>
<dbReference type="PANTHER" id="PTHR43630">
    <property type="entry name" value="POLY-BETA-1,6-N-ACETYL-D-GLUCOSAMINE SYNTHASE"/>
    <property type="match status" value="1"/>
</dbReference>
<comment type="caution">
    <text evidence="6">The sequence shown here is derived from an EMBL/GenBank/DDBJ whole genome shotgun (WGS) entry which is preliminary data.</text>
</comment>
<evidence type="ECO:0000313" key="6">
    <source>
        <dbReference type="EMBL" id="RED45711.1"/>
    </source>
</evidence>
<keyword evidence="4" id="KW-1133">Transmembrane helix</keyword>
<dbReference type="PANTHER" id="PTHR43630:SF1">
    <property type="entry name" value="POLY-BETA-1,6-N-ACETYL-D-GLUCOSAMINE SYNTHASE"/>
    <property type="match status" value="1"/>
</dbReference>
<dbReference type="AlphaFoldDB" id="A0A3D9H967"/>
<comment type="similarity">
    <text evidence="1">Belongs to the glycosyltransferase 2 family.</text>
</comment>
<organism evidence="6 7">
    <name type="scientific">Seonamhaeicola aphaedonensis</name>
    <dbReference type="NCBI Taxonomy" id="1461338"/>
    <lineage>
        <taxon>Bacteria</taxon>
        <taxon>Pseudomonadati</taxon>
        <taxon>Bacteroidota</taxon>
        <taxon>Flavobacteriia</taxon>
        <taxon>Flavobacteriales</taxon>
        <taxon>Flavobacteriaceae</taxon>
    </lineage>
</organism>
<accession>A0A3D9H967</accession>
<reference evidence="6 7" key="1">
    <citation type="submission" date="2018-07" db="EMBL/GenBank/DDBJ databases">
        <title>Genomic Encyclopedia of Type Strains, Phase III (KMG-III): the genomes of soil and plant-associated and newly described type strains.</title>
        <authorList>
            <person name="Whitman W."/>
        </authorList>
    </citation>
    <scope>NUCLEOTIDE SEQUENCE [LARGE SCALE GENOMIC DNA]</scope>
    <source>
        <strain evidence="6 7">CECT 8487</strain>
    </source>
</reference>
<feature type="transmembrane region" description="Helical" evidence="4">
    <location>
        <begin position="288"/>
        <end position="309"/>
    </location>
</feature>
<evidence type="ECO:0000256" key="2">
    <source>
        <dbReference type="ARBA" id="ARBA00022676"/>
    </source>
</evidence>
<evidence type="ECO:0000256" key="1">
    <source>
        <dbReference type="ARBA" id="ARBA00006739"/>
    </source>
</evidence>
<dbReference type="EMBL" id="QRDX01000008">
    <property type="protein sequence ID" value="RED45711.1"/>
    <property type="molecule type" value="Genomic_DNA"/>
</dbReference>
<keyword evidence="3 6" id="KW-0808">Transferase</keyword>
<gene>
    <name evidence="6" type="ORF">DFQ02_10889</name>
</gene>
<keyword evidence="2" id="KW-0328">Glycosyltransferase</keyword>
<protein>
    <submittedName>
        <fullName evidence="6">Cellulose synthase/poly-beta-1,6-N-acetylglucosamine synthase-like glycosyltransferase</fullName>
    </submittedName>
</protein>
<evidence type="ECO:0000256" key="3">
    <source>
        <dbReference type="ARBA" id="ARBA00022679"/>
    </source>
</evidence>
<evidence type="ECO:0000313" key="7">
    <source>
        <dbReference type="Proteomes" id="UP000256629"/>
    </source>
</evidence>
<dbReference type="Proteomes" id="UP000256629">
    <property type="component" value="Unassembled WGS sequence"/>
</dbReference>
<sequence length="380" mass="43413">MAIISIVIILLYLLLIGRFVFSFDRIKDFQLRDLPAKTSFSVVIPFRNESNNLPDLLHSISQLEYPNHLFEIIFVDDDSSDDSVAIIKQVLDTFSLSESTPTDIRVIKNERTSKSPKKDAINTAIKQAKNKWIITTDADCTLPKYWLRSFDEFIQLNESKCIVAPVAYNKTNGFLNRFQLLDLLSLQGATIGGFALKKPFLCNGANFAYQKELFIELRGFQGNTNIASGDDIFLLEKIVNAYPNHVHYLKSEYAIVSTKPQPSWALLIAQRLRWASKTSAYNNGVGKLTGLIVLMTNALIIILALLSALSMFNFKIFLYIVFIKLNIDFILIYKSASFLNQREALISYIPSFFIYPFICVYIAFLSSFKTYKWKGRTFRK</sequence>
<evidence type="ECO:0000256" key="4">
    <source>
        <dbReference type="SAM" id="Phobius"/>
    </source>
</evidence>
<keyword evidence="7" id="KW-1185">Reference proteome</keyword>
<feature type="transmembrane region" description="Helical" evidence="4">
    <location>
        <begin position="316"/>
        <end position="333"/>
    </location>
</feature>
<dbReference type="RefSeq" id="WP_116524933.1">
    <property type="nucleotide sequence ID" value="NZ_QRDX01000008.1"/>
</dbReference>
<dbReference type="OrthoDB" id="9805625at2"/>
<keyword evidence="4" id="KW-0472">Membrane</keyword>
<dbReference type="InterPro" id="IPR029044">
    <property type="entry name" value="Nucleotide-diphossugar_trans"/>
</dbReference>